<sequence>MSKNRVMNLLRIVARPLLAAPFIADGVDALMHPHDHVDQASGVRPLIDKATDAVGLEPLTDQQLAVATRVTGALSVVAGLRFALGRKPRVAALTLAAIGAPMALVHAPMPGATRDMPTGHGKYLRSRALGKLGLVGGVLIASTDRVGQPSALVAHAMRRDQRRAIAAAEAAVVERLTGTAS</sequence>
<name>A0A2X0U2U5_9ACTO</name>
<dbReference type="AlphaFoldDB" id="A0A2X0U2U5"/>
<feature type="chain" id="PRO_5038400176" evidence="1">
    <location>
        <begin position="20"/>
        <end position="181"/>
    </location>
</feature>
<feature type="signal peptide" evidence="1">
    <location>
        <begin position="1"/>
        <end position="19"/>
    </location>
</feature>
<keyword evidence="3" id="KW-1185">Reference proteome</keyword>
<reference evidence="2 3" key="1">
    <citation type="submission" date="2018-06" db="EMBL/GenBank/DDBJ databases">
        <authorList>
            <consortium name="Pathogen Informatics"/>
            <person name="Doyle S."/>
        </authorList>
    </citation>
    <scope>NUCLEOTIDE SEQUENCE [LARGE SCALE GENOMIC DNA]</scope>
    <source>
        <strain evidence="2 3">NCTC9935</strain>
    </source>
</reference>
<accession>A0A2X0U2U5</accession>
<keyword evidence="1" id="KW-0732">Signal</keyword>
<dbReference type="Proteomes" id="UP000250192">
    <property type="component" value="Unassembled WGS sequence"/>
</dbReference>
<gene>
    <name evidence="2" type="ORF">NCTC9935_00196</name>
</gene>
<evidence type="ECO:0000313" key="3">
    <source>
        <dbReference type="Proteomes" id="UP000250192"/>
    </source>
</evidence>
<dbReference type="EMBL" id="UAPR01000001">
    <property type="protein sequence ID" value="SPT54655.1"/>
    <property type="molecule type" value="Genomic_DNA"/>
</dbReference>
<dbReference type="STRING" id="1660.APY09_05740"/>
<evidence type="ECO:0000256" key="1">
    <source>
        <dbReference type="SAM" id="SignalP"/>
    </source>
</evidence>
<evidence type="ECO:0000313" key="2">
    <source>
        <dbReference type="EMBL" id="SPT54655.1"/>
    </source>
</evidence>
<protein>
    <submittedName>
        <fullName evidence="2">DoxX</fullName>
    </submittedName>
</protein>
<proteinExistence type="predicted"/>
<organism evidence="2 3">
    <name type="scientific">Schaalia odontolytica</name>
    <dbReference type="NCBI Taxonomy" id="1660"/>
    <lineage>
        <taxon>Bacteria</taxon>
        <taxon>Bacillati</taxon>
        <taxon>Actinomycetota</taxon>
        <taxon>Actinomycetes</taxon>
        <taxon>Actinomycetales</taxon>
        <taxon>Actinomycetaceae</taxon>
        <taxon>Schaalia</taxon>
    </lineage>
</organism>